<protein>
    <recommendedName>
        <fullName evidence="6">RNA-directed RNA polymerase</fullName>
        <ecNumber evidence="6">2.7.7.48</ecNumber>
    </recommendedName>
</protein>
<evidence type="ECO:0000256" key="3">
    <source>
        <dbReference type="ARBA" id="ARBA00022695"/>
    </source>
</evidence>
<name>A0A5B8XD17_9VIRU</name>
<keyword evidence="3 6" id="KW-0548">Nucleotidyltransferase</keyword>
<keyword evidence="2 6" id="KW-0808">Transferase</keyword>
<evidence type="ECO:0000313" key="7">
    <source>
        <dbReference type="EMBL" id="QED21516.1"/>
    </source>
</evidence>
<dbReference type="InterPro" id="IPR001795">
    <property type="entry name" value="RNA-dir_pol_luteovirus"/>
</dbReference>
<comment type="catalytic activity">
    <reaction evidence="5 6">
        <text>RNA(n) + a ribonucleoside 5'-triphosphate = RNA(n+1) + diphosphate</text>
        <dbReference type="Rhea" id="RHEA:21248"/>
        <dbReference type="Rhea" id="RHEA-COMP:14527"/>
        <dbReference type="Rhea" id="RHEA-COMP:17342"/>
        <dbReference type="ChEBI" id="CHEBI:33019"/>
        <dbReference type="ChEBI" id="CHEBI:61557"/>
        <dbReference type="ChEBI" id="CHEBI:140395"/>
        <dbReference type="EC" id="2.7.7.48"/>
    </reaction>
</comment>
<keyword evidence="6" id="KW-0693">Viral RNA replication</keyword>
<evidence type="ECO:0000256" key="5">
    <source>
        <dbReference type="ARBA" id="ARBA00048744"/>
    </source>
</evidence>
<dbReference type="GO" id="GO:0000166">
    <property type="term" value="F:nucleotide binding"/>
    <property type="evidence" value="ECO:0007669"/>
    <property type="project" value="UniProtKB-KW"/>
</dbReference>
<accession>A0A5B8XD17</accession>
<dbReference type="EMBL" id="MN167489">
    <property type="protein sequence ID" value="QED21516.1"/>
    <property type="molecule type" value="Genomic_RNA"/>
</dbReference>
<proteinExistence type="predicted"/>
<dbReference type="GO" id="GO:0003968">
    <property type="term" value="F:RNA-directed RNA polymerase activity"/>
    <property type="evidence" value="ECO:0007669"/>
    <property type="project" value="UniProtKB-KW"/>
</dbReference>
<dbReference type="GO" id="GO:0006351">
    <property type="term" value="P:DNA-templated transcription"/>
    <property type="evidence" value="ECO:0007669"/>
    <property type="project" value="InterPro"/>
</dbReference>
<keyword evidence="4 6" id="KW-0547">Nucleotide-binding</keyword>
<evidence type="ECO:0000256" key="4">
    <source>
        <dbReference type="ARBA" id="ARBA00022741"/>
    </source>
</evidence>
<sequence length="380" mass="44308">MEEAYSSTKTQIPLDFLSYSGYLRAVRKLENSSSPGYPYNREATTIGKWLGMDEFGNVNTVQLHRLWFDVQTLINNENPVLYHSVFLKEEPHSTRKVELGRWRIIIAFPLHLQVLWHMVFDCVLEKEIEQCYMIPSQYGLKLNGGGWRDYLRAWKSKNFNAGLDKSAWDHTVVWDKLEDELELTTRLVDGEMKSAWVSIARNLYNWSFNHCLLLLSDGTVVEQTVPGYMKSGCVRTISINSKLQILDHVIVCLEIDEDPFPLPVSVGDDTLQCERHAFVEEYINRGTIVKEVSLGIEFVGLEFTTQGPQPLYLEKHLFTCAYVEPTPNNEMITAWLDAMMRYYAYSPYRVIWRFIAQEIGVLDRLRSDEYYLAWYEYDLI</sequence>
<dbReference type="PRINTS" id="PR00914">
    <property type="entry name" value="LVIRUSRNAPOL"/>
</dbReference>
<dbReference type="Pfam" id="PF02123">
    <property type="entry name" value="RdRP_4"/>
    <property type="match status" value="1"/>
</dbReference>
<dbReference type="SUPFAM" id="SSF56672">
    <property type="entry name" value="DNA/RNA polymerases"/>
    <property type="match status" value="1"/>
</dbReference>
<evidence type="ECO:0000256" key="2">
    <source>
        <dbReference type="ARBA" id="ARBA00022679"/>
    </source>
</evidence>
<dbReference type="GO" id="GO:0003723">
    <property type="term" value="F:RNA binding"/>
    <property type="evidence" value="ECO:0007669"/>
    <property type="project" value="InterPro"/>
</dbReference>
<organism evidence="7">
    <name type="scientific">Stapleton virus</name>
    <dbReference type="NCBI Taxonomy" id="2600331"/>
    <lineage>
        <taxon>Viruses</taxon>
        <taxon>Riboviria</taxon>
        <taxon>Orthornavirae</taxon>
        <taxon>Pisuviricota</taxon>
        <taxon>Pisoniviricetes</taxon>
        <taxon>Sobelivirales</taxon>
        <taxon>Solemoviridae</taxon>
    </lineage>
</organism>
<dbReference type="EC" id="2.7.7.48" evidence="6"/>
<reference evidence="7" key="1">
    <citation type="journal article" date="2019" name="Virology">
        <title>Identification of diverse arthropod associated viruses in native Australian fleas.</title>
        <authorList>
            <person name="Harvey E."/>
            <person name="Rose K."/>
            <person name="Eden J.S."/>
            <person name="Lawrence A."/>
            <person name="Doggett S.L."/>
            <person name="Holmes E.C."/>
        </authorList>
    </citation>
    <scope>NUCLEOTIDE SEQUENCE</scope>
    <source>
        <strain evidence="7">AFV10</strain>
    </source>
</reference>
<dbReference type="InterPro" id="IPR043502">
    <property type="entry name" value="DNA/RNA_pol_sf"/>
</dbReference>
<keyword evidence="1 6" id="KW-0696">RNA-directed RNA polymerase</keyword>
<evidence type="ECO:0000256" key="6">
    <source>
        <dbReference type="RuleBase" id="RU364050"/>
    </source>
</evidence>
<evidence type="ECO:0000256" key="1">
    <source>
        <dbReference type="ARBA" id="ARBA00022484"/>
    </source>
</evidence>